<evidence type="ECO:0000313" key="3">
    <source>
        <dbReference type="Proteomes" id="UP000250321"/>
    </source>
</evidence>
<dbReference type="InterPro" id="IPR009023">
    <property type="entry name" value="HMG_CoA_Rdtase_NAD(P)-bd_sf"/>
</dbReference>
<evidence type="ECO:0000256" key="1">
    <source>
        <dbReference type="ARBA" id="ARBA00022790"/>
    </source>
</evidence>
<protein>
    <submittedName>
        <fullName evidence="2">COP9 signalosome complex subunit 7 isoform X2</fullName>
    </submittedName>
</protein>
<comment type="caution">
    <text evidence="2">The sequence shown here is derived from an EMBL/GenBank/DDBJ whole genome shotgun (WGS) entry which is preliminary data.</text>
</comment>
<dbReference type="AlphaFoldDB" id="A0A314XP26"/>
<dbReference type="PANTHER" id="PTHR15350:SF5">
    <property type="entry name" value="COP9 SIGNALOSOME COMPLEX SUBUNIT 7"/>
    <property type="match status" value="1"/>
</dbReference>
<dbReference type="OrthoDB" id="10265275at2759"/>
<dbReference type="GO" id="GO:0008180">
    <property type="term" value="C:COP9 signalosome"/>
    <property type="evidence" value="ECO:0007669"/>
    <property type="project" value="UniProtKB-KW"/>
</dbReference>
<organism evidence="2 3">
    <name type="scientific">Prunus yedoensis var. nudiflora</name>
    <dbReference type="NCBI Taxonomy" id="2094558"/>
    <lineage>
        <taxon>Eukaryota</taxon>
        <taxon>Viridiplantae</taxon>
        <taxon>Streptophyta</taxon>
        <taxon>Embryophyta</taxon>
        <taxon>Tracheophyta</taxon>
        <taxon>Spermatophyta</taxon>
        <taxon>Magnoliopsida</taxon>
        <taxon>eudicotyledons</taxon>
        <taxon>Gunneridae</taxon>
        <taxon>Pentapetalae</taxon>
        <taxon>rosids</taxon>
        <taxon>fabids</taxon>
        <taxon>Rosales</taxon>
        <taxon>Rosaceae</taxon>
        <taxon>Amygdaloideae</taxon>
        <taxon>Amygdaleae</taxon>
        <taxon>Prunus</taxon>
    </lineage>
</organism>
<proteinExistence type="predicted"/>
<name>A0A314XP26_PRUYE</name>
<dbReference type="InterPro" id="IPR045237">
    <property type="entry name" value="COPS7/eIF3m"/>
</dbReference>
<keyword evidence="3" id="KW-1185">Reference proteome</keyword>
<dbReference type="Gene3D" id="3.30.70.420">
    <property type="entry name" value="Hydroxymethylglutaryl-CoA reductase, class I/II, NAD/NADP-binding domain"/>
    <property type="match status" value="1"/>
</dbReference>
<gene>
    <name evidence="2" type="ORF">Pyn_14334</name>
</gene>
<accession>A0A314XP26</accession>
<dbReference type="EMBL" id="PJQY01002500">
    <property type="protein sequence ID" value="PQP93053.1"/>
    <property type="molecule type" value="Genomic_DNA"/>
</dbReference>
<dbReference type="Proteomes" id="UP000250321">
    <property type="component" value="Unassembled WGS sequence"/>
</dbReference>
<reference evidence="2 3" key="1">
    <citation type="submission" date="2018-02" db="EMBL/GenBank/DDBJ databases">
        <title>Draft genome of wild Prunus yedoensis var. nudiflora.</title>
        <authorList>
            <person name="Baek S."/>
            <person name="Kim J.-H."/>
            <person name="Choi K."/>
            <person name="Kim G.-B."/>
            <person name="Cho A."/>
            <person name="Jang H."/>
            <person name="Shin C.-H."/>
            <person name="Yu H.-J."/>
            <person name="Mun J.-H."/>
        </authorList>
    </citation>
    <scope>NUCLEOTIDE SEQUENCE [LARGE SCALE GENOMIC DNA]</scope>
    <source>
        <strain evidence="3">cv. Jeju island</strain>
        <tissue evidence="2">Leaf</tissue>
    </source>
</reference>
<dbReference type="STRING" id="2094558.A0A314XP26"/>
<dbReference type="PANTHER" id="PTHR15350">
    <property type="entry name" value="COP9 SIGNALOSOME COMPLEX SUBUNIT 7/DENDRITIC CELL PROTEIN GA17"/>
    <property type="match status" value="1"/>
</dbReference>
<keyword evidence="1" id="KW-0736">Signalosome</keyword>
<sequence length="99" mass="11137">MTRAPIVRFGFAVRAAQLMLFVEDPLNFNTLAAIFNRHESIHQLEGTETSMNLDVLCLFSQGTWSDYKSDASRLPQLVPDQVLKLKQLTVLTLAETNKA</sequence>
<dbReference type="SUPFAM" id="SSF55035">
    <property type="entry name" value="NAD-binding domain of HMG-CoA reductase"/>
    <property type="match status" value="1"/>
</dbReference>
<evidence type="ECO:0000313" key="2">
    <source>
        <dbReference type="EMBL" id="PQP93053.1"/>
    </source>
</evidence>